<dbReference type="Pfam" id="PF07885">
    <property type="entry name" value="Ion_trans_2"/>
    <property type="match status" value="1"/>
</dbReference>
<reference evidence="3" key="1">
    <citation type="journal article" date="2020" name="mSystems">
        <title>Genome- and Community-Level Interaction Insights into Carbon Utilization and Element Cycling Functions of Hydrothermarchaeota in Hydrothermal Sediment.</title>
        <authorList>
            <person name="Zhou Z."/>
            <person name="Liu Y."/>
            <person name="Xu W."/>
            <person name="Pan J."/>
            <person name="Luo Z.H."/>
            <person name="Li M."/>
        </authorList>
    </citation>
    <scope>NUCLEOTIDE SEQUENCE [LARGE SCALE GENOMIC DNA]</scope>
    <source>
        <strain evidence="3">HyVt-485</strain>
    </source>
</reference>
<keyword evidence="1" id="KW-1133">Transmembrane helix</keyword>
<proteinExistence type="predicted"/>
<name>A0A7C5LRD2_9PROT</name>
<dbReference type="Proteomes" id="UP000885830">
    <property type="component" value="Unassembled WGS sequence"/>
</dbReference>
<organism evidence="3">
    <name type="scientific">Hellea balneolensis</name>
    <dbReference type="NCBI Taxonomy" id="287478"/>
    <lineage>
        <taxon>Bacteria</taxon>
        <taxon>Pseudomonadati</taxon>
        <taxon>Pseudomonadota</taxon>
        <taxon>Alphaproteobacteria</taxon>
        <taxon>Maricaulales</taxon>
        <taxon>Robiginitomaculaceae</taxon>
        <taxon>Hellea</taxon>
    </lineage>
</organism>
<evidence type="ECO:0000313" key="3">
    <source>
        <dbReference type="EMBL" id="HHL41997.1"/>
    </source>
</evidence>
<accession>A0A7C5LRD2</accession>
<feature type="domain" description="Potassium channel" evidence="2">
    <location>
        <begin position="65"/>
        <end position="133"/>
    </location>
</feature>
<dbReference type="Gene3D" id="1.10.287.70">
    <property type="match status" value="1"/>
</dbReference>
<dbReference type="EMBL" id="DRMJ01000007">
    <property type="protein sequence ID" value="HHL41997.1"/>
    <property type="molecule type" value="Genomic_DNA"/>
</dbReference>
<keyword evidence="1" id="KW-0812">Transmembrane</keyword>
<keyword evidence="1" id="KW-0472">Membrane</keyword>
<feature type="transmembrane region" description="Helical" evidence="1">
    <location>
        <begin position="47"/>
        <end position="72"/>
    </location>
</feature>
<dbReference type="SUPFAM" id="SSF81324">
    <property type="entry name" value="Voltage-gated potassium channels"/>
    <property type="match status" value="1"/>
</dbReference>
<protein>
    <submittedName>
        <fullName evidence="3">Two pore domain potassium channel family protein</fullName>
    </submittedName>
</protein>
<keyword evidence="3" id="KW-0813">Transport</keyword>
<keyword evidence="3" id="KW-0407">Ion channel</keyword>
<dbReference type="AlphaFoldDB" id="A0A7C5LRD2"/>
<comment type="caution">
    <text evidence="3">The sequence shown here is derived from an EMBL/GenBank/DDBJ whole genome shotgun (WGS) entry which is preliminary data.</text>
</comment>
<evidence type="ECO:0000256" key="1">
    <source>
        <dbReference type="SAM" id="Phobius"/>
    </source>
</evidence>
<keyword evidence="3" id="KW-0406">Ion transport</keyword>
<gene>
    <name evidence="3" type="ORF">ENJ42_00115</name>
</gene>
<feature type="transmembrane region" description="Helical" evidence="1">
    <location>
        <begin position="6"/>
        <end position="26"/>
    </location>
</feature>
<sequence length="174" mass="19625">MFVQLLIGAAIITVTIALQAVVIGLIESVFYRLKPWLMKPPRITKMVIVLIGVVLVIMVGVSINTWLWAAVFLAVDALETLEEAVYFATVSFTSLGFGDITLGEKWRLLSSLAAANGLIIFGLSTAFLMEFIFELRTAQKEQAEKHYIGMLRKKMIRKQIRKQLKKHLNKDQQD</sequence>
<feature type="transmembrane region" description="Helical" evidence="1">
    <location>
        <begin position="114"/>
        <end position="133"/>
    </location>
</feature>
<dbReference type="InterPro" id="IPR013099">
    <property type="entry name" value="K_chnl_dom"/>
</dbReference>
<dbReference type="GO" id="GO:0034220">
    <property type="term" value="P:monoatomic ion transmembrane transport"/>
    <property type="evidence" value="ECO:0007669"/>
    <property type="project" value="UniProtKB-KW"/>
</dbReference>
<evidence type="ECO:0000259" key="2">
    <source>
        <dbReference type="Pfam" id="PF07885"/>
    </source>
</evidence>